<reference evidence="2" key="2">
    <citation type="submission" date="2020-11" db="EMBL/GenBank/DDBJ databases">
        <authorList>
            <person name="McCartney M.A."/>
            <person name="Auch B."/>
            <person name="Kono T."/>
            <person name="Mallez S."/>
            <person name="Becker A."/>
            <person name="Gohl D.M."/>
            <person name="Silverstein K.A.T."/>
            <person name="Koren S."/>
            <person name="Bechman K.B."/>
            <person name="Herman A."/>
            <person name="Abrahante J.E."/>
            <person name="Garbe J."/>
        </authorList>
    </citation>
    <scope>NUCLEOTIDE SEQUENCE</scope>
    <source>
        <strain evidence="2">Duluth1</strain>
        <tissue evidence="2">Whole animal</tissue>
    </source>
</reference>
<keyword evidence="3" id="KW-1185">Reference proteome</keyword>
<comment type="caution">
    <text evidence="2">The sequence shown here is derived from an EMBL/GenBank/DDBJ whole genome shotgun (WGS) entry which is preliminary data.</text>
</comment>
<gene>
    <name evidence="2" type="ORF">DPMN_085682</name>
</gene>
<proteinExistence type="predicted"/>
<evidence type="ECO:0000313" key="2">
    <source>
        <dbReference type="EMBL" id="KAH3698163.1"/>
    </source>
</evidence>
<feature type="region of interest" description="Disordered" evidence="1">
    <location>
        <begin position="61"/>
        <end position="84"/>
    </location>
</feature>
<accession>A0A9D3YD54</accession>
<sequence>MVMSAPLLIDKHTKTPKQNRSRLNYGAVATHEPQITAPLPVRHGAEITPVSVSYGESYAKSEVDRSAAGQTTPMVPEYPRAARG</sequence>
<reference evidence="2" key="1">
    <citation type="journal article" date="2019" name="bioRxiv">
        <title>The Genome of the Zebra Mussel, Dreissena polymorpha: A Resource for Invasive Species Research.</title>
        <authorList>
            <person name="McCartney M.A."/>
            <person name="Auch B."/>
            <person name="Kono T."/>
            <person name="Mallez S."/>
            <person name="Zhang Y."/>
            <person name="Obille A."/>
            <person name="Becker A."/>
            <person name="Abrahante J.E."/>
            <person name="Garbe J."/>
            <person name="Badalamenti J.P."/>
            <person name="Herman A."/>
            <person name="Mangelson H."/>
            <person name="Liachko I."/>
            <person name="Sullivan S."/>
            <person name="Sone E.D."/>
            <person name="Koren S."/>
            <person name="Silverstein K.A.T."/>
            <person name="Beckman K.B."/>
            <person name="Gohl D.M."/>
        </authorList>
    </citation>
    <scope>NUCLEOTIDE SEQUENCE</scope>
    <source>
        <strain evidence="2">Duluth1</strain>
        <tissue evidence="2">Whole animal</tissue>
    </source>
</reference>
<evidence type="ECO:0000313" key="3">
    <source>
        <dbReference type="Proteomes" id="UP000828390"/>
    </source>
</evidence>
<dbReference type="EMBL" id="JAIWYP010000016">
    <property type="protein sequence ID" value="KAH3698163.1"/>
    <property type="molecule type" value="Genomic_DNA"/>
</dbReference>
<dbReference type="Proteomes" id="UP000828390">
    <property type="component" value="Unassembled WGS sequence"/>
</dbReference>
<protein>
    <submittedName>
        <fullName evidence="2">Uncharacterized protein</fullName>
    </submittedName>
</protein>
<name>A0A9D3YD54_DREPO</name>
<evidence type="ECO:0000256" key="1">
    <source>
        <dbReference type="SAM" id="MobiDB-lite"/>
    </source>
</evidence>
<dbReference type="AlphaFoldDB" id="A0A9D3YD54"/>
<organism evidence="2 3">
    <name type="scientific">Dreissena polymorpha</name>
    <name type="common">Zebra mussel</name>
    <name type="synonym">Mytilus polymorpha</name>
    <dbReference type="NCBI Taxonomy" id="45954"/>
    <lineage>
        <taxon>Eukaryota</taxon>
        <taxon>Metazoa</taxon>
        <taxon>Spiralia</taxon>
        <taxon>Lophotrochozoa</taxon>
        <taxon>Mollusca</taxon>
        <taxon>Bivalvia</taxon>
        <taxon>Autobranchia</taxon>
        <taxon>Heteroconchia</taxon>
        <taxon>Euheterodonta</taxon>
        <taxon>Imparidentia</taxon>
        <taxon>Neoheterodontei</taxon>
        <taxon>Myida</taxon>
        <taxon>Dreissenoidea</taxon>
        <taxon>Dreissenidae</taxon>
        <taxon>Dreissena</taxon>
    </lineage>
</organism>
<feature type="region of interest" description="Disordered" evidence="1">
    <location>
        <begin position="1"/>
        <end position="21"/>
    </location>
</feature>